<evidence type="ECO:0000313" key="2">
    <source>
        <dbReference type="EMBL" id="KAJ7340548.1"/>
    </source>
</evidence>
<accession>A0AAD6ZV28</accession>
<comment type="caution">
    <text evidence="2">The sequence shown here is derived from an EMBL/GenBank/DDBJ whole genome shotgun (WGS) entry which is preliminary data.</text>
</comment>
<dbReference type="Proteomes" id="UP001218218">
    <property type="component" value="Unassembled WGS sequence"/>
</dbReference>
<protein>
    <submittedName>
        <fullName evidence="2">Uncharacterized protein</fullName>
    </submittedName>
</protein>
<name>A0AAD6ZV28_9AGAR</name>
<dbReference type="AlphaFoldDB" id="A0AAD6ZV28"/>
<proteinExistence type="predicted"/>
<keyword evidence="3" id="KW-1185">Reference proteome</keyword>
<sequence>MPTHEERLAARQAARQATRRAAYSHTTRAVNNIMDPQPPFTQTPLPPPAAPVPALITTPACTEPSTPRESLTATTWALPATSSPILEFDGEYAIPQTTSQPTMMEGPPMPWATTWPNPHPRWDNPPQPQFMSAAGDPREYRHTLKYVEIEIRPMSWGPSSYCVPTDFHQVVGQGEDFVFTGSLRGLFIMKNFMWTTGGLAFVHVANYRADFQTIVAFPLSCIAMIGPNPTVNDWALRLMMEGKIFEIGTRINSTIIRVVPTQPAFDAYLYPNPTIAASLPPDMMVPIQE</sequence>
<evidence type="ECO:0000313" key="3">
    <source>
        <dbReference type="Proteomes" id="UP001218218"/>
    </source>
</evidence>
<dbReference type="EMBL" id="JARIHO010000026">
    <property type="protein sequence ID" value="KAJ7340548.1"/>
    <property type="molecule type" value="Genomic_DNA"/>
</dbReference>
<evidence type="ECO:0000256" key="1">
    <source>
        <dbReference type="SAM" id="MobiDB-lite"/>
    </source>
</evidence>
<organism evidence="2 3">
    <name type="scientific">Mycena albidolilacea</name>
    <dbReference type="NCBI Taxonomy" id="1033008"/>
    <lineage>
        <taxon>Eukaryota</taxon>
        <taxon>Fungi</taxon>
        <taxon>Dikarya</taxon>
        <taxon>Basidiomycota</taxon>
        <taxon>Agaricomycotina</taxon>
        <taxon>Agaricomycetes</taxon>
        <taxon>Agaricomycetidae</taxon>
        <taxon>Agaricales</taxon>
        <taxon>Marasmiineae</taxon>
        <taxon>Mycenaceae</taxon>
        <taxon>Mycena</taxon>
    </lineage>
</organism>
<reference evidence="2" key="1">
    <citation type="submission" date="2023-03" db="EMBL/GenBank/DDBJ databases">
        <title>Massive genome expansion in bonnet fungi (Mycena s.s.) driven by repeated elements and novel gene families across ecological guilds.</title>
        <authorList>
            <consortium name="Lawrence Berkeley National Laboratory"/>
            <person name="Harder C.B."/>
            <person name="Miyauchi S."/>
            <person name="Viragh M."/>
            <person name="Kuo A."/>
            <person name="Thoen E."/>
            <person name="Andreopoulos B."/>
            <person name="Lu D."/>
            <person name="Skrede I."/>
            <person name="Drula E."/>
            <person name="Henrissat B."/>
            <person name="Morin E."/>
            <person name="Kohler A."/>
            <person name="Barry K."/>
            <person name="LaButti K."/>
            <person name="Morin E."/>
            <person name="Salamov A."/>
            <person name="Lipzen A."/>
            <person name="Mereny Z."/>
            <person name="Hegedus B."/>
            <person name="Baldrian P."/>
            <person name="Stursova M."/>
            <person name="Weitz H."/>
            <person name="Taylor A."/>
            <person name="Grigoriev I.V."/>
            <person name="Nagy L.G."/>
            <person name="Martin F."/>
            <person name="Kauserud H."/>
        </authorList>
    </citation>
    <scope>NUCLEOTIDE SEQUENCE</scope>
    <source>
        <strain evidence="2">CBHHK002</strain>
    </source>
</reference>
<feature type="region of interest" description="Disordered" evidence="1">
    <location>
        <begin position="31"/>
        <end position="51"/>
    </location>
</feature>
<feature type="compositionally biased region" description="Pro residues" evidence="1">
    <location>
        <begin position="36"/>
        <end position="51"/>
    </location>
</feature>
<gene>
    <name evidence="2" type="ORF">DFH08DRAFT_811768</name>
</gene>